<evidence type="ECO:0000313" key="2">
    <source>
        <dbReference type="Proteomes" id="UP000546213"/>
    </source>
</evidence>
<sequence>DVLDTIDETEACLNIALNLEDVLRQFSDTGRNFVSKPPPSLNQSQPQAMDVDFPCDALPRGTDKSLPKSLERQLEKLQNARKLETRPHSFMNAVRACLGMCEKWIELVGEGLPKGALQFDSLFLHQTAGKAIHDICHPLHEQNRFDIWQEAGYLFAFIWSNEKLKELKAADYWSWLREDEISGLSPTYFLAIVCQMIVHVAVVSSPDIWMIICKRDDAAKSICGVYLQTIESIKRYQARKCKGLFINFLFDHHTGPDMNSEERRTFESVQSYQRRAADLVYKEETDVLIQKVNSASYSLSYSYTHQQYLGLLTGNPTMARSLASGSSRGSSLNSFRAFQAASRAMATVKED</sequence>
<dbReference type="AlphaFoldDB" id="A0A8H5P3X5"/>
<dbReference type="Proteomes" id="UP000546213">
    <property type="component" value="Unassembled WGS sequence"/>
</dbReference>
<dbReference type="EMBL" id="JAAOAS010000182">
    <property type="protein sequence ID" value="KAF5587213.1"/>
    <property type="molecule type" value="Genomic_DNA"/>
</dbReference>
<protein>
    <submittedName>
        <fullName evidence="1">Uncharacterized protein</fullName>
    </submittedName>
</protein>
<accession>A0A8H5P3X5</accession>
<proteinExistence type="predicted"/>
<feature type="non-terminal residue" evidence="1">
    <location>
        <position position="1"/>
    </location>
</feature>
<gene>
    <name evidence="1" type="ORF">FPCIR_7621</name>
</gene>
<evidence type="ECO:0000313" key="1">
    <source>
        <dbReference type="EMBL" id="KAF5587213.1"/>
    </source>
</evidence>
<reference evidence="1 2" key="1">
    <citation type="submission" date="2020-05" db="EMBL/GenBank/DDBJ databases">
        <title>Identification and distribution of gene clusters putatively required for synthesis of sphingolipid metabolism inhibitors in phylogenetically diverse species of the filamentous fungus Fusarium.</title>
        <authorList>
            <person name="Kim H.-S."/>
            <person name="Busman M."/>
            <person name="Brown D.W."/>
            <person name="Divon H."/>
            <person name="Uhlig S."/>
            <person name="Proctor R.H."/>
        </authorList>
    </citation>
    <scope>NUCLEOTIDE SEQUENCE [LARGE SCALE GENOMIC DNA]</scope>
    <source>
        <strain evidence="1 2">NRRL 36939</strain>
    </source>
</reference>
<keyword evidence="2" id="KW-1185">Reference proteome</keyword>
<comment type="caution">
    <text evidence="1">The sequence shown here is derived from an EMBL/GenBank/DDBJ whole genome shotgun (WGS) entry which is preliminary data.</text>
</comment>
<name>A0A8H5P3X5_9HYPO</name>
<organism evidence="1 2">
    <name type="scientific">Fusarium pseudocircinatum</name>
    <dbReference type="NCBI Taxonomy" id="56676"/>
    <lineage>
        <taxon>Eukaryota</taxon>
        <taxon>Fungi</taxon>
        <taxon>Dikarya</taxon>
        <taxon>Ascomycota</taxon>
        <taxon>Pezizomycotina</taxon>
        <taxon>Sordariomycetes</taxon>
        <taxon>Hypocreomycetidae</taxon>
        <taxon>Hypocreales</taxon>
        <taxon>Nectriaceae</taxon>
        <taxon>Fusarium</taxon>
        <taxon>Fusarium fujikuroi species complex</taxon>
    </lineage>
</organism>
<dbReference type="OrthoDB" id="5085187at2759"/>